<dbReference type="InterPro" id="IPR037208">
    <property type="entry name" value="Spo0E-like_sf"/>
</dbReference>
<protein>
    <submittedName>
        <fullName evidence="2">Aspartyl-phosphate phosphatase Spo0E family protein</fullName>
    </submittedName>
</protein>
<dbReference type="SUPFAM" id="SSF140500">
    <property type="entry name" value="BAS1536-like"/>
    <property type="match status" value="1"/>
</dbReference>
<name>A0A4R5VZH4_9BACI</name>
<gene>
    <name evidence="2" type="ORF">E2K98_01970</name>
    <name evidence="1" type="ORF">RCG21_10345</name>
</gene>
<comment type="caution">
    <text evidence="2">The sequence shown here is derived from an EMBL/GenBank/DDBJ whole genome shotgun (WGS) entry which is preliminary data.</text>
</comment>
<accession>A0A4R5VZH4</accession>
<dbReference type="InterPro" id="IPR018540">
    <property type="entry name" value="Spo0E-like"/>
</dbReference>
<dbReference type="GO" id="GO:0046983">
    <property type="term" value="F:protein dimerization activity"/>
    <property type="evidence" value="ECO:0007669"/>
    <property type="project" value="InterPro"/>
</dbReference>
<dbReference type="GO" id="GO:0043937">
    <property type="term" value="P:regulation of sporulation"/>
    <property type="evidence" value="ECO:0007669"/>
    <property type="project" value="InterPro"/>
</dbReference>
<dbReference type="EMBL" id="SMYO01000001">
    <property type="protein sequence ID" value="TDK65036.1"/>
    <property type="molecule type" value="Genomic_DNA"/>
</dbReference>
<organism evidence="2 3">
    <name type="scientific">Bacillus salipaludis</name>
    <dbReference type="NCBI Taxonomy" id="2547811"/>
    <lineage>
        <taxon>Bacteria</taxon>
        <taxon>Bacillati</taxon>
        <taxon>Bacillota</taxon>
        <taxon>Bacilli</taxon>
        <taxon>Bacillales</taxon>
        <taxon>Bacillaceae</taxon>
        <taxon>Bacillus</taxon>
    </lineage>
</organism>
<dbReference type="InterPro" id="IPR036638">
    <property type="entry name" value="HLH_DNA-bd_sf"/>
</dbReference>
<evidence type="ECO:0000313" key="4">
    <source>
        <dbReference type="Proteomes" id="UP001178888"/>
    </source>
</evidence>
<keyword evidence="4" id="KW-1185">Reference proteome</keyword>
<sequence length="82" mass="9529">MYKHGSSCSEMLAEIKVKRELMMECANKKGFTSEETIKYSQELDELIYEYQKVAGQSTKKQEEVKLSFKQSILVWPKVIVGF</sequence>
<evidence type="ECO:0000313" key="2">
    <source>
        <dbReference type="EMBL" id="TDK65036.1"/>
    </source>
</evidence>
<dbReference type="Pfam" id="PF09388">
    <property type="entry name" value="SpoOE-like"/>
    <property type="match status" value="1"/>
</dbReference>
<dbReference type="Proteomes" id="UP000295132">
    <property type="component" value="Unassembled WGS sequence"/>
</dbReference>
<dbReference type="Gene3D" id="4.10.280.10">
    <property type="entry name" value="Helix-loop-helix DNA-binding domain"/>
    <property type="match status" value="1"/>
</dbReference>
<evidence type="ECO:0000313" key="3">
    <source>
        <dbReference type="Proteomes" id="UP000295132"/>
    </source>
</evidence>
<reference evidence="1" key="2">
    <citation type="submission" date="2023-08" db="EMBL/GenBank/DDBJ databases">
        <title>Nitrogen cycling bacteria in agricultural field soils.</title>
        <authorList>
            <person name="Jang J."/>
        </authorList>
    </citation>
    <scope>NUCLEOTIDE SEQUENCE</scope>
    <source>
        <strain evidence="1">PS3-36</strain>
    </source>
</reference>
<dbReference type="EMBL" id="JAVGVR010000001">
    <property type="protein sequence ID" value="MDQ6596747.1"/>
    <property type="molecule type" value="Genomic_DNA"/>
</dbReference>
<proteinExistence type="predicted"/>
<evidence type="ECO:0000313" key="1">
    <source>
        <dbReference type="EMBL" id="MDQ6596747.1"/>
    </source>
</evidence>
<reference evidence="2 3" key="1">
    <citation type="submission" date="2019-03" db="EMBL/GenBank/DDBJ databases">
        <title>Bacillus niacini sp. nov. a Nicotinate-Metabolizing Mesophile Isolated from Soil.</title>
        <authorList>
            <person name="Zhang G."/>
        </authorList>
    </citation>
    <scope>NUCLEOTIDE SEQUENCE [LARGE SCALE GENOMIC DNA]</scope>
    <source>
        <strain evidence="2 3">WN066</strain>
    </source>
</reference>
<dbReference type="RefSeq" id="WP_133332620.1">
    <property type="nucleotide sequence ID" value="NZ_JARMCE010000017.1"/>
</dbReference>
<dbReference type="Proteomes" id="UP001178888">
    <property type="component" value="Unassembled WGS sequence"/>
</dbReference>
<dbReference type="AlphaFoldDB" id="A0A4R5VZH4"/>